<gene>
    <name evidence="3" type="ORF">Q6A80_05255</name>
</gene>
<evidence type="ECO:0000256" key="1">
    <source>
        <dbReference type="SAM" id="Coils"/>
    </source>
</evidence>
<accession>A0AAW9DA68</accession>
<reference evidence="3" key="1">
    <citation type="journal article" date="2023" name="Front. Microbiol.">
        <title>Genomic diversity and taxonomic marker for Arcobacter species.</title>
        <authorList>
            <person name="Zhou G."/>
            <person name="Gu Y."/>
            <person name="Wang H."/>
            <person name="Chen X."/>
            <person name="Zhang X."/>
            <person name="Shao Z."/>
            <person name="Yan X."/>
            <person name="Zhang J."/>
            <person name="Zhang M."/>
        </authorList>
    </citation>
    <scope>NUCLEOTIDE SEQUENCE</scope>
    <source>
        <strain evidence="3">BJSY19SF1-2</strain>
    </source>
</reference>
<sequence length="284" mass="33817">MSEIIKISSEVIGTKKINSVRGRDLHEALGITKQFSDWIKVQIQRAGLRINIDYIVFDEKVEAGNGFTFRKEYILDARSAKHIAMMSQGKKAEAVRDYFVQIEEQYELLMQNPNIHELSGRVGGLTKANNDLRKELDKFRRKSKRRFENLEDDVDELKSKQFLITHKSFDEKLDLLFKRNKEILNRNTNEFNRETFIKWLQEHNVFYGEYLEILRTDGTELQRWAINGIENEKKRRVEAEKELYKMKYRYEKTLNKISDLQKIAKNIVDFDMEIEREMNMVDFG</sequence>
<dbReference type="Proteomes" id="UP001283691">
    <property type="component" value="Unassembled WGS sequence"/>
</dbReference>
<keyword evidence="1" id="KW-0175">Coiled coil</keyword>
<dbReference type="RefSeq" id="WP_319047891.1">
    <property type="nucleotide sequence ID" value="NZ_JAUQUR010000002.1"/>
</dbReference>
<comment type="caution">
    <text evidence="3">The sequence shown here is derived from an EMBL/GenBank/DDBJ whole genome shotgun (WGS) entry which is preliminary data.</text>
</comment>
<organism evidence="3 4">
    <name type="scientific">Aliarcobacter skirrowii</name>
    <dbReference type="NCBI Taxonomy" id="28200"/>
    <lineage>
        <taxon>Bacteria</taxon>
        <taxon>Pseudomonadati</taxon>
        <taxon>Campylobacterota</taxon>
        <taxon>Epsilonproteobacteria</taxon>
        <taxon>Campylobacterales</taxon>
        <taxon>Arcobacteraceae</taxon>
        <taxon>Aliarcobacter</taxon>
    </lineage>
</organism>
<dbReference type="InterPro" id="IPR013557">
    <property type="entry name" value="AntA/B_antirep"/>
</dbReference>
<protein>
    <submittedName>
        <fullName evidence="3">AntA/AntB antirepressor family protein</fullName>
    </submittedName>
</protein>
<feature type="coiled-coil region" evidence="1">
    <location>
        <begin position="122"/>
        <end position="160"/>
    </location>
</feature>
<evidence type="ECO:0000313" key="4">
    <source>
        <dbReference type="Proteomes" id="UP001283691"/>
    </source>
</evidence>
<dbReference type="AlphaFoldDB" id="A0AAW9DA68"/>
<name>A0AAW9DA68_9BACT</name>
<evidence type="ECO:0000259" key="2">
    <source>
        <dbReference type="Pfam" id="PF08346"/>
    </source>
</evidence>
<reference evidence="3" key="2">
    <citation type="submission" date="2023-07" db="EMBL/GenBank/DDBJ databases">
        <authorList>
            <person name="Zhang M."/>
            <person name="Zhou G."/>
        </authorList>
    </citation>
    <scope>NUCLEOTIDE SEQUENCE</scope>
    <source>
        <strain evidence="3">BJSY19SF1-2</strain>
    </source>
</reference>
<proteinExistence type="predicted"/>
<dbReference type="Pfam" id="PF08346">
    <property type="entry name" value="AntA"/>
    <property type="match status" value="1"/>
</dbReference>
<feature type="domain" description="AntA/AntB antirepressor" evidence="2">
    <location>
        <begin position="20"/>
        <end position="88"/>
    </location>
</feature>
<evidence type="ECO:0000313" key="3">
    <source>
        <dbReference type="EMBL" id="MDX4069130.1"/>
    </source>
</evidence>
<dbReference type="EMBL" id="JAUQUR010000002">
    <property type="protein sequence ID" value="MDX4069130.1"/>
    <property type="molecule type" value="Genomic_DNA"/>
</dbReference>